<dbReference type="Proteomes" id="UP000015104">
    <property type="component" value="Unassembled WGS sequence"/>
</dbReference>
<name>T1JPX1_TETUR</name>
<evidence type="ECO:0000313" key="2">
    <source>
        <dbReference type="EnsemblMetazoa" id="tetur01g01120.1"/>
    </source>
</evidence>
<dbReference type="EnsemblMetazoa" id="tetur01g01120.1">
    <property type="protein sequence ID" value="tetur01g01120.1"/>
    <property type="gene ID" value="tetur01g01120"/>
</dbReference>
<dbReference type="EMBL" id="CAEY01000434">
    <property type="status" value="NOT_ANNOTATED_CDS"/>
    <property type="molecule type" value="Genomic_DNA"/>
</dbReference>
<reference evidence="3" key="1">
    <citation type="submission" date="2011-08" db="EMBL/GenBank/DDBJ databases">
        <authorList>
            <person name="Rombauts S."/>
        </authorList>
    </citation>
    <scope>NUCLEOTIDE SEQUENCE</scope>
    <source>
        <strain evidence="3">London</strain>
    </source>
</reference>
<reference evidence="2" key="2">
    <citation type="submission" date="2015-06" db="UniProtKB">
        <authorList>
            <consortium name="EnsemblMetazoa"/>
        </authorList>
    </citation>
    <scope>IDENTIFICATION</scope>
</reference>
<evidence type="ECO:0000256" key="1">
    <source>
        <dbReference type="SAM" id="MobiDB-lite"/>
    </source>
</evidence>
<sequence>MMIPFEPQRPGIKLSRQRRRLQEETSMFN</sequence>
<accession>T1JPX1</accession>
<protein>
    <submittedName>
        <fullName evidence="2">Uncharacterized protein</fullName>
    </submittedName>
</protein>
<keyword evidence="3" id="KW-1185">Reference proteome</keyword>
<proteinExistence type="predicted"/>
<organism evidence="2 3">
    <name type="scientific">Tetranychus urticae</name>
    <name type="common">Two-spotted spider mite</name>
    <dbReference type="NCBI Taxonomy" id="32264"/>
    <lineage>
        <taxon>Eukaryota</taxon>
        <taxon>Metazoa</taxon>
        <taxon>Ecdysozoa</taxon>
        <taxon>Arthropoda</taxon>
        <taxon>Chelicerata</taxon>
        <taxon>Arachnida</taxon>
        <taxon>Acari</taxon>
        <taxon>Acariformes</taxon>
        <taxon>Trombidiformes</taxon>
        <taxon>Prostigmata</taxon>
        <taxon>Eleutherengona</taxon>
        <taxon>Raphignathae</taxon>
        <taxon>Tetranychoidea</taxon>
        <taxon>Tetranychidae</taxon>
        <taxon>Tetranychus</taxon>
    </lineage>
</organism>
<evidence type="ECO:0000313" key="3">
    <source>
        <dbReference type="Proteomes" id="UP000015104"/>
    </source>
</evidence>
<dbReference type="AlphaFoldDB" id="T1JPX1"/>
<dbReference type="HOGENOM" id="CLU_3410981_0_0_1"/>
<feature type="region of interest" description="Disordered" evidence="1">
    <location>
        <begin position="1"/>
        <end position="29"/>
    </location>
</feature>